<evidence type="ECO:0000256" key="4">
    <source>
        <dbReference type="SAM" id="MobiDB-lite"/>
    </source>
</evidence>
<dbReference type="PANTHER" id="PTHR31470">
    <property type="entry name" value="CYSTEINE PROTEINASES SUPERFAMILY PROTEIN-RELATED-RELATED"/>
    <property type="match status" value="1"/>
</dbReference>
<dbReference type="InterPro" id="IPR003653">
    <property type="entry name" value="Peptidase_C48_C"/>
</dbReference>
<evidence type="ECO:0000256" key="3">
    <source>
        <dbReference type="ARBA" id="ARBA00022801"/>
    </source>
</evidence>
<dbReference type="AlphaFoldDB" id="A0A2G2ZXA0"/>
<organism evidence="6 7">
    <name type="scientific">Capsicum annuum</name>
    <name type="common">Capsicum pepper</name>
    <dbReference type="NCBI Taxonomy" id="4072"/>
    <lineage>
        <taxon>Eukaryota</taxon>
        <taxon>Viridiplantae</taxon>
        <taxon>Streptophyta</taxon>
        <taxon>Embryophyta</taxon>
        <taxon>Tracheophyta</taxon>
        <taxon>Spermatophyta</taxon>
        <taxon>Magnoliopsida</taxon>
        <taxon>eudicotyledons</taxon>
        <taxon>Gunneridae</taxon>
        <taxon>Pentapetalae</taxon>
        <taxon>asterids</taxon>
        <taxon>lamiids</taxon>
        <taxon>Solanales</taxon>
        <taxon>Solanaceae</taxon>
        <taxon>Solanoideae</taxon>
        <taxon>Capsiceae</taxon>
        <taxon>Capsicum</taxon>
    </lineage>
</organism>
<feature type="compositionally biased region" description="Basic and acidic residues" evidence="4">
    <location>
        <begin position="129"/>
        <end position="148"/>
    </location>
</feature>
<evidence type="ECO:0000256" key="2">
    <source>
        <dbReference type="ARBA" id="ARBA00022670"/>
    </source>
</evidence>
<feature type="region of interest" description="Disordered" evidence="4">
    <location>
        <begin position="114"/>
        <end position="148"/>
    </location>
</feature>
<evidence type="ECO:0000256" key="1">
    <source>
        <dbReference type="ARBA" id="ARBA00005234"/>
    </source>
</evidence>
<dbReference type="Pfam" id="PF02902">
    <property type="entry name" value="Peptidase_C48"/>
    <property type="match status" value="1"/>
</dbReference>
<dbReference type="EMBL" id="AYRZ02000003">
    <property type="protein sequence ID" value="PHT86594.1"/>
    <property type="molecule type" value="Genomic_DNA"/>
</dbReference>
<dbReference type="SUPFAM" id="SSF54001">
    <property type="entry name" value="Cysteine proteinases"/>
    <property type="match status" value="1"/>
</dbReference>
<dbReference type="Gramene" id="PHT86594">
    <property type="protein sequence ID" value="PHT86594"/>
    <property type="gene ID" value="T459_08700"/>
</dbReference>
<proteinExistence type="inferred from homology"/>
<dbReference type="Proteomes" id="UP000222542">
    <property type="component" value="Unassembled WGS sequence"/>
</dbReference>
<reference evidence="6 7" key="2">
    <citation type="journal article" date="2017" name="Genome Biol.">
        <title>New reference genome sequences of hot pepper reveal the massive evolution of plant disease-resistance genes by retroduplication.</title>
        <authorList>
            <person name="Kim S."/>
            <person name="Park J."/>
            <person name="Yeom S.I."/>
            <person name="Kim Y.M."/>
            <person name="Seo E."/>
            <person name="Kim K.T."/>
            <person name="Kim M.S."/>
            <person name="Lee J.M."/>
            <person name="Cheong K."/>
            <person name="Shin H.S."/>
            <person name="Kim S.B."/>
            <person name="Han K."/>
            <person name="Lee J."/>
            <person name="Park M."/>
            <person name="Lee H.A."/>
            <person name="Lee H.Y."/>
            <person name="Lee Y."/>
            <person name="Oh S."/>
            <person name="Lee J.H."/>
            <person name="Choi E."/>
            <person name="Choi E."/>
            <person name="Lee S.E."/>
            <person name="Jeon J."/>
            <person name="Kim H."/>
            <person name="Choi G."/>
            <person name="Song H."/>
            <person name="Lee J."/>
            <person name="Lee S.C."/>
            <person name="Kwon J.K."/>
            <person name="Lee H.Y."/>
            <person name="Koo N."/>
            <person name="Hong Y."/>
            <person name="Kim R.W."/>
            <person name="Kang W.H."/>
            <person name="Huh J.H."/>
            <person name="Kang B.C."/>
            <person name="Yang T.J."/>
            <person name="Lee Y.H."/>
            <person name="Bennetzen J.L."/>
            <person name="Choi D."/>
        </authorList>
    </citation>
    <scope>NUCLEOTIDE SEQUENCE [LARGE SCALE GENOMIC DNA]</scope>
    <source>
        <strain evidence="7">cv. CM334</strain>
    </source>
</reference>
<sequence length="318" mass="36412">MIGIKVKYEKFMGGMFSKFVYNNIWSTHEELQSLDLQMIEEFELNNAESGFSPETTIDRSEILKKAGLITDPSASQPTKRRRTVHFDAATVEEQVCEKTPSFISTRTVPIKKIPSSDSKRVHATKTTYHHPDHDLEGSTIRDEPSQDQVDEKDIMPNVEDIEKEQHQKIGDFTTENVLSKDDVEDIAIVTTFEDIVTTRLDVLVESVINQKSVNPNIGTSSTVHIRKNHKQDYDQSVIVAQNEELIINIIKGYCMPYGLPWHLADEVYVPVNCNKKFHWDLAVIALKDRRIRVYDSLSSLRNMKSINEIHKLTVMLPI</sequence>
<evidence type="ECO:0000313" key="6">
    <source>
        <dbReference type="EMBL" id="PHT86594.1"/>
    </source>
</evidence>
<dbReference type="GO" id="GO:0006508">
    <property type="term" value="P:proteolysis"/>
    <property type="evidence" value="ECO:0007669"/>
    <property type="project" value="UniProtKB-KW"/>
</dbReference>
<feature type="domain" description="Ubiquitin-like protease family profile" evidence="5">
    <location>
        <begin position="265"/>
        <end position="307"/>
    </location>
</feature>
<evidence type="ECO:0000259" key="5">
    <source>
        <dbReference type="Pfam" id="PF02902"/>
    </source>
</evidence>
<dbReference type="GO" id="GO:0008234">
    <property type="term" value="F:cysteine-type peptidase activity"/>
    <property type="evidence" value="ECO:0007669"/>
    <property type="project" value="InterPro"/>
</dbReference>
<name>A0A2G2ZXA0_CAPAN</name>
<dbReference type="Gene3D" id="3.40.395.10">
    <property type="entry name" value="Adenoviral Proteinase, Chain A"/>
    <property type="match status" value="1"/>
</dbReference>
<keyword evidence="7" id="KW-1185">Reference proteome</keyword>
<gene>
    <name evidence="6" type="ORF">T459_08700</name>
</gene>
<dbReference type="InterPro" id="IPR038765">
    <property type="entry name" value="Papain-like_cys_pep_sf"/>
</dbReference>
<reference evidence="6 7" key="1">
    <citation type="journal article" date="2014" name="Nat. Genet.">
        <title>Genome sequence of the hot pepper provides insights into the evolution of pungency in Capsicum species.</title>
        <authorList>
            <person name="Kim S."/>
            <person name="Park M."/>
            <person name="Yeom S.I."/>
            <person name="Kim Y.M."/>
            <person name="Lee J.M."/>
            <person name="Lee H.A."/>
            <person name="Seo E."/>
            <person name="Choi J."/>
            <person name="Cheong K."/>
            <person name="Kim K.T."/>
            <person name="Jung K."/>
            <person name="Lee G.W."/>
            <person name="Oh S.K."/>
            <person name="Bae C."/>
            <person name="Kim S.B."/>
            <person name="Lee H.Y."/>
            <person name="Kim S.Y."/>
            <person name="Kim M.S."/>
            <person name="Kang B.C."/>
            <person name="Jo Y.D."/>
            <person name="Yang H.B."/>
            <person name="Jeong H.J."/>
            <person name="Kang W.H."/>
            <person name="Kwon J.K."/>
            <person name="Shin C."/>
            <person name="Lim J.Y."/>
            <person name="Park J.H."/>
            <person name="Huh J.H."/>
            <person name="Kim J.S."/>
            <person name="Kim B.D."/>
            <person name="Cohen O."/>
            <person name="Paran I."/>
            <person name="Suh M.C."/>
            <person name="Lee S.B."/>
            <person name="Kim Y.K."/>
            <person name="Shin Y."/>
            <person name="Noh S.J."/>
            <person name="Park J."/>
            <person name="Seo Y.S."/>
            <person name="Kwon S.Y."/>
            <person name="Kim H.A."/>
            <person name="Park J.M."/>
            <person name="Kim H.J."/>
            <person name="Choi S.B."/>
            <person name="Bosland P.W."/>
            <person name="Reeves G."/>
            <person name="Jo S.H."/>
            <person name="Lee B.W."/>
            <person name="Cho H.T."/>
            <person name="Choi H.S."/>
            <person name="Lee M.S."/>
            <person name="Yu Y."/>
            <person name="Do Choi Y."/>
            <person name="Park B.S."/>
            <person name="van Deynze A."/>
            <person name="Ashrafi H."/>
            <person name="Hill T."/>
            <person name="Kim W.T."/>
            <person name="Pai H.S."/>
            <person name="Ahn H.K."/>
            <person name="Yeam I."/>
            <person name="Giovannoni J.J."/>
            <person name="Rose J.K."/>
            <person name="Sorensen I."/>
            <person name="Lee S.J."/>
            <person name="Kim R.W."/>
            <person name="Choi I.Y."/>
            <person name="Choi B.S."/>
            <person name="Lim J.S."/>
            <person name="Lee Y.H."/>
            <person name="Choi D."/>
        </authorList>
    </citation>
    <scope>NUCLEOTIDE SEQUENCE [LARGE SCALE GENOMIC DNA]</scope>
    <source>
        <strain evidence="7">cv. CM334</strain>
    </source>
</reference>
<dbReference type="PANTHER" id="PTHR31470:SF46">
    <property type="entry name" value="ULP1 PROTEASE FAMILY, C-TERMINAL CATALYTIC DOMAIN CONTAINING PROTEIN"/>
    <property type="match status" value="1"/>
</dbReference>
<evidence type="ECO:0000313" key="7">
    <source>
        <dbReference type="Proteomes" id="UP000222542"/>
    </source>
</evidence>
<protein>
    <recommendedName>
        <fullName evidence="5">Ubiquitin-like protease family profile domain-containing protein</fullName>
    </recommendedName>
</protein>
<keyword evidence="2" id="KW-0645">Protease</keyword>
<accession>A0A2G2ZXA0</accession>
<comment type="caution">
    <text evidence="6">The sequence shown here is derived from an EMBL/GenBank/DDBJ whole genome shotgun (WGS) entry which is preliminary data.</text>
</comment>
<keyword evidence="3" id="KW-0378">Hydrolase</keyword>
<comment type="similarity">
    <text evidence="1">Belongs to the peptidase C48 family.</text>
</comment>